<keyword evidence="2" id="KW-1133">Transmembrane helix</keyword>
<sequence length="251" mass="27770">MGLSLSRNIGNPENRSGPFPLSITRSNQQPESENNVVNQEAGENVQVINGFDTLHRADPANPALAVDGDQALWDKLVSIRASREILTARLRLFVRISILFVVLILVLGVDPLRLPWWLVFIPMVLMILNLVFIATLKSRVRTLDREEVTLLQSMGRVEMGQDIEATYLPPPPPTYATAAAQPPAYLNPLITPSYASLLPNRARSNQNLREERPSIPPPSHDNNHISIEMTQASSSSSGLVAPITQRKTEES</sequence>
<organism evidence="3 4">
    <name type="scientific">Basidiobolus ranarum</name>
    <dbReference type="NCBI Taxonomy" id="34480"/>
    <lineage>
        <taxon>Eukaryota</taxon>
        <taxon>Fungi</taxon>
        <taxon>Fungi incertae sedis</taxon>
        <taxon>Zoopagomycota</taxon>
        <taxon>Entomophthoromycotina</taxon>
        <taxon>Basidiobolomycetes</taxon>
        <taxon>Basidiobolales</taxon>
        <taxon>Basidiobolaceae</taxon>
        <taxon>Basidiobolus</taxon>
    </lineage>
</organism>
<accession>A0ABR2X269</accession>
<dbReference type="EMBL" id="JASJQH010000056">
    <property type="protein sequence ID" value="KAK9767756.1"/>
    <property type="molecule type" value="Genomic_DNA"/>
</dbReference>
<evidence type="ECO:0000313" key="4">
    <source>
        <dbReference type="Proteomes" id="UP001479436"/>
    </source>
</evidence>
<dbReference type="Proteomes" id="UP001479436">
    <property type="component" value="Unassembled WGS sequence"/>
</dbReference>
<evidence type="ECO:0000313" key="3">
    <source>
        <dbReference type="EMBL" id="KAK9767756.1"/>
    </source>
</evidence>
<feature type="region of interest" description="Disordered" evidence="1">
    <location>
        <begin position="1"/>
        <end position="36"/>
    </location>
</feature>
<feature type="compositionally biased region" description="Polar residues" evidence="1">
    <location>
        <begin position="224"/>
        <end position="238"/>
    </location>
</feature>
<feature type="region of interest" description="Disordered" evidence="1">
    <location>
        <begin position="206"/>
        <end position="251"/>
    </location>
</feature>
<keyword evidence="4" id="KW-1185">Reference proteome</keyword>
<proteinExistence type="predicted"/>
<protein>
    <recommendedName>
        <fullName evidence="5">Transmembrane protein</fullName>
    </recommendedName>
</protein>
<reference evidence="3 4" key="1">
    <citation type="submission" date="2023-04" db="EMBL/GenBank/DDBJ databases">
        <title>Genome of Basidiobolus ranarum AG-B5.</title>
        <authorList>
            <person name="Stajich J.E."/>
            <person name="Carter-House D."/>
            <person name="Gryganskyi A."/>
        </authorList>
    </citation>
    <scope>NUCLEOTIDE SEQUENCE [LARGE SCALE GENOMIC DNA]</scope>
    <source>
        <strain evidence="3 4">AG-B5</strain>
    </source>
</reference>
<keyword evidence="2" id="KW-0472">Membrane</keyword>
<gene>
    <name evidence="3" type="ORF">K7432_002185</name>
</gene>
<feature type="transmembrane region" description="Helical" evidence="2">
    <location>
        <begin position="92"/>
        <end position="109"/>
    </location>
</feature>
<feature type="compositionally biased region" description="Polar residues" evidence="1">
    <location>
        <begin position="1"/>
        <end position="14"/>
    </location>
</feature>
<evidence type="ECO:0000256" key="2">
    <source>
        <dbReference type="SAM" id="Phobius"/>
    </source>
</evidence>
<evidence type="ECO:0008006" key="5">
    <source>
        <dbReference type="Google" id="ProtNLM"/>
    </source>
</evidence>
<comment type="caution">
    <text evidence="3">The sequence shown here is derived from an EMBL/GenBank/DDBJ whole genome shotgun (WGS) entry which is preliminary data.</text>
</comment>
<feature type="compositionally biased region" description="Polar residues" evidence="1">
    <location>
        <begin position="23"/>
        <end position="36"/>
    </location>
</feature>
<feature type="transmembrane region" description="Helical" evidence="2">
    <location>
        <begin position="115"/>
        <end position="136"/>
    </location>
</feature>
<keyword evidence="2" id="KW-0812">Transmembrane</keyword>
<name>A0ABR2X269_9FUNG</name>
<evidence type="ECO:0000256" key="1">
    <source>
        <dbReference type="SAM" id="MobiDB-lite"/>
    </source>
</evidence>